<keyword evidence="1" id="KW-0812">Transmembrane</keyword>
<evidence type="ECO:0000313" key="3">
    <source>
        <dbReference type="EMBL" id="JAR88649.1"/>
    </source>
</evidence>
<evidence type="ECO:0000256" key="1">
    <source>
        <dbReference type="SAM" id="Phobius"/>
    </source>
</evidence>
<proteinExistence type="predicted"/>
<sequence>MAGVWCMLLILTSSVSCSQIRSRATLNFSSSTPLDGSSHRQATISTLPLDRRPRNPGRLLEDDMSWLNLVDTGLEGAPAGVTSPSVVTTTPVSDKTWASTMERIQVSSNAPDSRPPLLHQAVLRDAAVETDASDTRNQSIDGPPLPVVVSLLNYEDDGGATRGQVIRAGYPVVCVLPCEIHRPNLKHGYTPCGRAPDDDDDTVFVVSYWWQVSDRGVHPPLFETVTQATPFTAARRRVLDSIYFSRGSMLRCIAHVRSRRSPTAGNGFRLASEPVVVSDTEGVCAEDGGGNDFSASMEYLNGTHRSHPNQLHITVHIPHRDSMLPLVSTRPVPSAEQLFTNVLSQKQHVCSNFLSPKSASFIEATFLNYDATDQGSDQVVASTTHLPERNTAMREGAAVTLYEHLDTSRCLWTFTAILSVGDIVDVCGGSLRDDYEESSNHRRYLTVQLPLYVTLVFPTAGTLGPDHSRSWMSVERRSQLELTFAYSGAHWTPGGLRARGAPRGSVSVKRLSLGRDGRLSVYLISRARFHGSFVLKHPALRGAQSQFLGPTSAVSYLISLVWSEQTFNSPAQLWKASSTHSFKDYQGAHTLELVPCLASADQDYAYPPEDVCNPLDPIRFQVSISVAQTSPPVPTVYSLDTEFQLLSDRDHFLADPRDLSYSVGDADERHVFFKGETLFGRVLWNPLESLSSGLRIDQVYLCAGRRGFTPSFDPAGTELGRGPSFGCVQPSHDLEHRFLLLDRHNHDEVQGSVGGVSFQAKLADEDAATKRLKSFPGVDGFSMVVDPLYEAASGTEWYLQVLYSIIPLKHERAKRSQGVLRAPSHANESATNMHVFIIGKSSSDHRPADDAPRPWTTVTLVSGFVLLATAGTLAVAYRYRKSLHRTRAASSSATVGACCECASRIRGVRVTQITWTFGAPSSVDTTEV</sequence>
<name>A0A147BD17_IXORI</name>
<dbReference type="GO" id="GO:0009653">
    <property type="term" value="P:anatomical structure morphogenesis"/>
    <property type="evidence" value="ECO:0007669"/>
    <property type="project" value="TreeGrafter"/>
</dbReference>
<dbReference type="PANTHER" id="PTHR45739">
    <property type="entry name" value="MATRIX PROTEIN, PUTATIVE-RELATED"/>
    <property type="match status" value="1"/>
</dbReference>
<evidence type="ECO:0000256" key="2">
    <source>
        <dbReference type="SAM" id="SignalP"/>
    </source>
</evidence>
<reference evidence="3" key="1">
    <citation type="journal article" date="2018" name="PLoS Negl. Trop. Dis.">
        <title>Sialome diversity of ticks revealed by RNAseq of single tick salivary glands.</title>
        <authorList>
            <person name="Perner J."/>
            <person name="Kropackova S."/>
            <person name="Kopacek P."/>
            <person name="Ribeiro J.M."/>
        </authorList>
    </citation>
    <scope>NUCLEOTIDE SEQUENCE</scope>
    <source>
        <strain evidence="3">Siblings of single egg batch collected in Ceske Budejovice</strain>
        <tissue evidence="3">Salivary glands</tissue>
    </source>
</reference>
<dbReference type="InterPro" id="IPR051561">
    <property type="entry name" value="FRAS1_ECM"/>
</dbReference>
<organism evidence="3">
    <name type="scientific">Ixodes ricinus</name>
    <name type="common">Common tick</name>
    <name type="synonym">Acarus ricinus</name>
    <dbReference type="NCBI Taxonomy" id="34613"/>
    <lineage>
        <taxon>Eukaryota</taxon>
        <taxon>Metazoa</taxon>
        <taxon>Ecdysozoa</taxon>
        <taxon>Arthropoda</taxon>
        <taxon>Chelicerata</taxon>
        <taxon>Arachnida</taxon>
        <taxon>Acari</taxon>
        <taxon>Parasitiformes</taxon>
        <taxon>Ixodida</taxon>
        <taxon>Ixodoidea</taxon>
        <taxon>Ixodidae</taxon>
        <taxon>Ixodinae</taxon>
        <taxon>Ixodes</taxon>
    </lineage>
</organism>
<keyword evidence="1" id="KW-0472">Membrane</keyword>
<feature type="chain" id="PRO_5007542001" evidence="2">
    <location>
        <begin position="18"/>
        <end position="928"/>
    </location>
</feature>
<feature type="signal peptide" evidence="2">
    <location>
        <begin position="1"/>
        <end position="17"/>
    </location>
</feature>
<protein>
    <submittedName>
        <fullName evidence="3">Putative extracellular matrix protein fras1</fullName>
    </submittedName>
</protein>
<keyword evidence="2" id="KW-0732">Signal</keyword>
<feature type="transmembrane region" description="Helical" evidence="1">
    <location>
        <begin position="855"/>
        <end position="877"/>
    </location>
</feature>
<dbReference type="AlphaFoldDB" id="A0A147BD17"/>
<accession>A0A147BD17</accession>
<dbReference type="PANTHER" id="PTHR45739:SF1">
    <property type="entry name" value="EXTRACELLULAR MATRIX ORGANIZING PROTEIN FRAS1"/>
    <property type="match status" value="1"/>
</dbReference>
<dbReference type="EMBL" id="GEGO01006755">
    <property type="protein sequence ID" value="JAR88649.1"/>
    <property type="molecule type" value="Transcribed_RNA"/>
</dbReference>
<keyword evidence="1" id="KW-1133">Transmembrane helix</keyword>